<dbReference type="Proteomes" id="UP000176568">
    <property type="component" value="Unassembled WGS sequence"/>
</dbReference>
<dbReference type="InterPro" id="IPR001098">
    <property type="entry name" value="DNA-dir_DNA_pol_A_palm_dom"/>
</dbReference>
<comment type="caution">
    <text evidence="13">The sequence shown here is derived from an EMBL/GenBank/DDBJ whole genome shotgun (WGS) entry which is preliminary data.</text>
</comment>
<name>A0A1F4Y461_9BACT</name>
<evidence type="ECO:0000256" key="4">
    <source>
        <dbReference type="ARBA" id="ARBA00022695"/>
    </source>
</evidence>
<evidence type="ECO:0000256" key="8">
    <source>
        <dbReference type="ARBA" id="ARBA00023125"/>
    </source>
</evidence>
<dbReference type="Gene3D" id="3.30.70.370">
    <property type="match status" value="1"/>
</dbReference>
<dbReference type="CDD" id="cd09898">
    <property type="entry name" value="H3TH_53EXO"/>
    <property type="match status" value="1"/>
</dbReference>
<dbReference type="InterPro" id="IPR029060">
    <property type="entry name" value="PIN-like_dom_sf"/>
</dbReference>
<dbReference type="PROSITE" id="PS00447">
    <property type="entry name" value="DNA_POLYMERASE_A"/>
    <property type="match status" value="1"/>
</dbReference>
<evidence type="ECO:0000256" key="1">
    <source>
        <dbReference type="ARBA" id="ARBA00007705"/>
    </source>
</evidence>
<evidence type="ECO:0000256" key="6">
    <source>
        <dbReference type="ARBA" id="ARBA00022763"/>
    </source>
</evidence>
<evidence type="ECO:0000256" key="7">
    <source>
        <dbReference type="ARBA" id="ARBA00022932"/>
    </source>
</evidence>
<evidence type="ECO:0000256" key="5">
    <source>
        <dbReference type="ARBA" id="ARBA00022705"/>
    </source>
</evidence>
<evidence type="ECO:0000256" key="2">
    <source>
        <dbReference type="ARBA" id="ARBA00012417"/>
    </source>
</evidence>
<dbReference type="GO" id="GO:0008409">
    <property type="term" value="F:5'-3' exonuclease activity"/>
    <property type="evidence" value="ECO:0007669"/>
    <property type="project" value="InterPro"/>
</dbReference>
<dbReference type="InterPro" id="IPR002421">
    <property type="entry name" value="5-3_exonuclease"/>
</dbReference>
<comment type="similarity">
    <text evidence="1">Belongs to the DNA polymerase type-A family.</text>
</comment>
<dbReference type="AlphaFoldDB" id="A0A1F4Y461"/>
<keyword evidence="5" id="KW-0235">DNA replication</keyword>
<dbReference type="Pfam" id="PF01367">
    <property type="entry name" value="5_3_exonuc"/>
    <property type="match status" value="1"/>
</dbReference>
<dbReference type="InterPro" id="IPR036279">
    <property type="entry name" value="5-3_exonuclease_C_sf"/>
</dbReference>
<dbReference type="FunFam" id="1.10.150.20:FF:000002">
    <property type="entry name" value="DNA polymerase I"/>
    <property type="match status" value="1"/>
</dbReference>
<dbReference type="Pfam" id="PF02739">
    <property type="entry name" value="5_3_exonuc_N"/>
    <property type="match status" value="1"/>
</dbReference>
<dbReference type="GO" id="GO:0006302">
    <property type="term" value="P:double-strand break repair"/>
    <property type="evidence" value="ECO:0007669"/>
    <property type="project" value="TreeGrafter"/>
</dbReference>
<evidence type="ECO:0000313" key="14">
    <source>
        <dbReference type="Proteomes" id="UP000176568"/>
    </source>
</evidence>
<dbReference type="EC" id="2.7.7.7" evidence="2"/>
<dbReference type="Gene3D" id="1.10.150.20">
    <property type="entry name" value="5' to 3' exonuclease, C-terminal subdomain"/>
    <property type="match status" value="2"/>
</dbReference>
<dbReference type="Gene3D" id="1.20.1060.10">
    <property type="entry name" value="Taq DNA Polymerase, Chain T, domain 4"/>
    <property type="match status" value="1"/>
</dbReference>
<dbReference type="EMBL" id="MEXB01000004">
    <property type="protein sequence ID" value="OGC88750.1"/>
    <property type="molecule type" value="Genomic_DNA"/>
</dbReference>
<dbReference type="PANTHER" id="PTHR10133:SF27">
    <property type="entry name" value="DNA POLYMERASE NU"/>
    <property type="match status" value="1"/>
</dbReference>
<evidence type="ECO:0000256" key="9">
    <source>
        <dbReference type="ARBA" id="ARBA00023204"/>
    </source>
</evidence>
<dbReference type="CDD" id="cd08637">
    <property type="entry name" value="DNA_pol_A_pol_I_C"/>
    <property type="match status" value="1"/>
</dbReference>
<dbReference type="SMART" id="SM00475">
    <property type="entry name" value="53EXOc"/>
    <property type="match status" value="1"/>
</dbReference>
<keyword evidence="7" id="KW-0239">DNA-directed DNA polymerase</keyword>
<dbReference type="PANTHER" id="PTHR10133">
    <property type="entry name" value="DNA POLYMERASE I"/>
    <property type="match status" value="1"/>
</dbReference>
<feature type="domain" description="DNA-directed DNA polymerase family A palm" evidence="12">
    <location>
        <begin position="536"/>
        <end position="744"/>
    </location>
</feature>
<evidence type="ECO:0000313" key="13">
    <source>
        <dbReference type="EMBL" id="OGC88750.1"/>
    </source>
</evidence>
<comment type="catalytic activity">
    <reaction evidence="10">
        <text>DNA(n) + a 2'-deoxyribonucleoside 5'-triphosphate = DNA(n+1) + diphosphate</text>
        <dbReference type="Rhea" id="RHEA:22508"/>
        <dbReference type="Rhea" id="RHEA-COMP:17339"/>
        <dbReference type="Rhea" id="RHEA-COMP:17340"/>
        <dbReference type="ChEBI" id="CHEBI:33019"/>
        <dbReference type="ChEBI" id="CHEBI:61560"/>
        <dbReference type="ChEBI" id="CHEBI:173112"/>
        <dbReference type="EC" id="2.7.7.7"/>
    </reaction>
</comment>
<dbReference type="PRINTS" id="PR00868">
    <property type="entry name" value="DNAPOLI"/>
</dbReference>
<dbReference type="GO" id="GO:0003887">
    <property type="term" value="F:DNA-directed DNA polymerase activity"/>
    <property type="evidence" value="ECO:0007669"/>
    <property type="project" value="UniProtKB-KW"/>
</dbReference>
<dbReference type="Gene3D" id="3.40.50.1010">
    <property type="entry name" value="5'-nuclease"/>
    <property type="match status" value="1"/>
</dbReference>
<evidence type="ECO:0000259" key="12">
    <source>
        <dbReference type="SMART" id="SM00482"/>
    </source>
</evidence>
<dbReference type="GO" id="GO:0006261">
    <property type="term" value="P:DNA-templated DNA replication"/>
    <property type="evidence" value="ECO:0007669"/>
    <property type="project" value="InterPro"/>
</dbReference>
<sequence>MTDRKRLVLLDTHAILHRAYHALPDFASKKGEPTGALYGVVSMLLKIIADFKPDYIIAAGDLPGPTLRHAAFENYKAQRKETDDALVSQIVRSRDLLEAFGIPLYEMAGYEADDIIGTVAKELKKEVDVVIASGDMDMLQLVDDDKVTVFTFKKGINDTIVYNEAAVQERFGFGPSRIPDYKGLRGDPSDNIPGVKGIGEKTASTLIQQFGSVEDIYKALKKDPEKLGEAGIKEGMIKKLQEQEEEALFSKELATIHTSVPIRFSLPKEEFRSNLSEKKVTAMLEEFDFRSLVPRMRKLLDSSIRNEELFAEVPAEEKPLPEDFHEVALAVSVLDATNSEPTLEDIYRMGNSEDFATAKKNILAEIQKENLDFIYNKMEMPLSPVLRRMEARGVLVDKDFLAKLSTEYHEELEKIAARIYEAAGGEFNINSPKQLGDILFDKLGLAVKNQKKTAGGQRSTRESELEKMRELHPIVDDILKHRELQKLLSTYIDSIPTLLDNENRLHTSYIQIGAGTGRMASKNPNLQNIPIKSDLGRAIRNAFIASPGMELVTFDYSQIELRVAAFLSKDPTLTEIFKTGGDVHTEVATRVFHVKPEDVTYEMRRRAKVINFGIIYGMGVNALRESLGTTRGEAQEFYDQYFAAFPRLAKYLEEIKADATRTGYTQTHFGRIRYFEGLKSPIPYIKAAAERAAVNAPFQGTAADLLKLAMIEIGAWVEKENLGDDVHMLLQVHDELVFEIKKSEVESAAQQIKKRMEGVMSEKESGGIPFLAEGKIGKNWGEMKPLKV</sequence>
<evidence type="ECO:0000256" key="10">
    <source>
        <dbReference type="ARBA" id="ARBA00049244"/>
    </source>
</evidence>
<proteinExistence type="inferred from homology"/>
<dbReference type="SUPFAM" id="SSF47807">
    <property type="entry name" value="5' to 3' exonuclease, C-terminal subdomain"/>
    <property type="match status" value="1"/>
</dbReference>
<keyword evidence="9" id="KW-0234">DNA repair</keyword>
<dbReference type="InterPro" id="IPR020046">
    <property type="entry name" value="5-3_exonucl_a-hlix_arch_N"/>
</dbReference>
<dbReference type="InterPro" id="IPR008918">
    <property type="entry name" value="HhH2"/>
</dbReference>
<dbReference type="InterPro" id="IPR002298">
    <property type="entry name" value="DNA_polymerase_A"/>
</dbReference>
<dbReference type="SMART" id="SM00279">
    <property type="entry name" value="HhH2"/>
    <property type="match status" value="1"/>
</dbReference>
<dbReference type="InterPro" id="IPR019760">
    <property type="entry name" value="DNA-dir_DNA_pol_A_CS"/>
</dbReference>
<dbReference type="FunFam" id="1.10.150.20:FF:000003">
    <property type="entry name" value="DNA polymerase I"/>
    <property type="match status" value="1"/>
</dbReference>
<organism evidence="13 14">
    <name type="scientific">Candidatus Adlerbacteria bacterium RIFOXYC1_FULL_48_26</name>
    <dbReference type="NCBI Taxonomy" id="1797247"/>
    <lineage>
        <taxon>Bacteria</taxon>
        <taxon>Candidatus Adleribacteriota</taxon>
    </lineage>
</organism>
<dbReference type="FunFam" id="1.20.1060.10:FF:000001">
    <property type="entry name" value="DNA polymerase I"/>
    <property type="match status" value="1"/>
</dbReference>
<dbReference type="STRING" id="1797247.A2419_03250"/>
<dbReference type="InterPro" id="IPR020045">
    <property type="entry name" value="DNA_polI_H3TH"/>
</dbReference>
<dbReference type="SUPFAM" id="SSF88723">
    <property type="entry name" value="PIN domain-like"/>
    <property type="match status" value="1"/>
</dbReference>
<keyword evidence="4" id="KW-0548">Nucleotidyltransferase</keyword>
<evidence type="ECO:0000259" key="11">
    <source>
        <dbReference type="SMART" id="SM00475"/>
    </source>
</evidence>
<accession>A0A1F4Y461</accession>
<dbReference type="GO" id="GO:0003677">
    <property type="term" value="F:DNA binding"/>
    <property type="evidence" value="ECO:0007669"/>
    <property type="project" value="UniProtKB-KW"/>
</dbReference>
<keyword evidence="8" id="KW-0238">DNA-binding</keyword>
<dbReference type="InterPro" id="IPR043502">
    <property type="entry name" value="DNA/RNA_pol_sf"/>
</dbReference>
<dbReference type="SUPFAM" id="SSF56672">
    <property type="entry name" value="DNA/RNA polymerases"/>
    <property type="match status" value="1"/>
</dbReference>
<dbReference type="CDD" id="cd09859">
    <property type="entry name" value="PIN_53EXO"/>
    <property type="match status" value="1"/>
</dbReference>
<keyword evidence="3" id="KW-0808">Transferase</keyword>
<evidence type="ECO:0000256" key="3">
    <source>
        <dbReference type="ARBA" id="ARBA00022679"/>
    </source>
</evidence>
<gene>
    <name evidence="13" type="ORF">A2419_03250</name>
</gene>
<protein>
    <recommendedName>
        <fullName evidence="2">DNA-directed DNA polymerase</fullName>
        <ecNumber evidence="2">2.7.7.7</ecNumber>
    </recommendedName>
</protein>
<dbReference type="SMART" id="SM00482">
    <property type="entry name" value="POLAc"/>
    <property type="match status" value="1"/>
</dbReference>
<dbReference type="Pfam" id="PF00476">
    <property type="entry name" value="DNA_pol_A"/>
    <property type="match status" value="1"/>
</dbReference>
<reference evidence="13 14" key="1">
    <citation type="journal article" date="2016" name="Nat. Commun.">
        <title>Thousands of microbial genomes shed light on interconnected biogeochemical processes in an aquifer system.</title>
        <authorList>
            <person name="Anantharaman K."/>
            <person name="Brown C.T."/>
            <person name="Hug L.A."/>
            <person name="Sharon I."/>
            <person name="Castelle C.J."/>
            <person name="Probst A.J."/>
            <person name="Thomas B.C."/>
            <person name="Singh A."/>
            <person name="Wilkins M.J."/>
            <person name="Karaoz U."/>
            <person name="Brodie E.L."/>
            <person name="Williams K.H."/>
            <person name="Hubbard S.S."/>
            <person name="Banfield J.F."/>
        </authorList>
    </citation>
    <scope>NUCLEOTIDE SEQUENCE [LARGE SCALE GENOMIC DNA]</scope>
</reference>
<feature type="domain" description="5'-3' exonuclease" evidence="11">
    <location>
        <begin position="5"/>
        <end position="272"/>
    </location>
</feature>
<keyword evidence="6" id="KW-0227">DNA damage</keyword>